<dbReference type="PANTHER" id="PTHR28291:SF1">
    <property type="entry name" value="CTD KINASE SUBUNIT GAMMA"/>
    <property type="match status" value="1"/>
</dbReference>
<evidence type="ECO:0000313" key="4">
    <source>
        <dbReference type="Proteomes" id="UP000053664"/>
    </source>
</evidence>
<name>A0A061H1N2_9BASI</name>
<evidence type="ECO:0000313" key="3">
    <source>
        <dbReference type="EMBL" id="EPQ26283.1"/>
    </source>
</evidence>
<reference evidence="3 4" key="1">
    <citation type="journal article" date="2013" name="Plant Cell">
        <title>The transition from a phytopathogenic smut ancestor to an anamorphic biocontrol agent deciphered by comparative whole-genome analysis.</title>
        <authorList>
            <person name="Lefebvre F."/>
            <person name="Joly D.L."/>
            <person name="Labbe C."/>
            <person name="Teichmann B."/>
            <person name="Linning R."/>
            <person name="Belzile F."/>
            <person name="Bakkeren G."/>
            <person name="Belanger R.R."/>
        </authorList>
    </citation>
    <scope>NUCLEOTIDE SEQUENCE [LARGE SCALE GENOMIC DNA]</scope>
    <source>
        <strain evidence="3 4">PF-1</strain>
    </source>
</reference>
<dbReference type="GO" id="GO:0070692">
    <property type="term" value="C:CTDK-1 complex"/>
    <property type="evidence" value="ECO:0007669"/>
    <property type="project" value="InterPro"/>
</dbReference>
<proteinExistence type="predicted"/>
<dbReference type="Gene3D" id="1.25.40.90">
    <property type="match status" value="1"/>
</dbReference>
<dbReference type="HOGENOM" id="CLU_051552_1_0_1"/>
<dbReference type="KEGG" id="pfp:PFL1_06218"/>
<dbReference type="eggNOG" id="ENOG502S1MK">
    <property type="taxonomic scope" value="Eukaryota"/>
</dbReference>
<dbReference type="InterPro" id="IPR008942">
    <property type="entry name" value="ENTH_VHS"/>
</dbReference>
<dbReference type="PROSITE" id="PS51391">
    <property type="entry name" value="CID"/>
    <property type="match status" value="1"/>
</dbReference>
<dbReference type="GO" id="GO:0032786">
    <property type="term" value="P:positive regulation of DNA-templated transcription, elongation"/>
    <property type="evidence" value="ECO:0007669"/>
    <property type="project" value="InterPro"/>
</dbReference>
<sequence length="285" mass="32173">MDPFQLRLNFLSTLKRLSASQSSIHASLSFLTQHCHAPASVDDLWSCLMDTCATSSLNTRINLLFLISSLFTDDSLSTPAVRAAYTPLLHRDADRLVHLMLPPDRWEAVLNLDATTRVLETWRTKMVLDPNDVDRLVALVESVRAQLYRLPKEQRGKRQGWSEQEVVRRVEEDRERHKRLRENLWILPRTSTSQSILFGIEPHQINPLFLVDSKPSAGPTDGDGDGDGDGDAKVATTASTMPRTAHDLDFSQAWEQTSEWNSDDDDLIADENEKLVLPPVSDAWC</sequence>
<protein>
    <recommendedName>
        <fullName evidence="2">CID domain-containing protein</fullName>
    </recommendedName>
</protein>
<dbReference type="GeneID" id="19320296"/>
<dbReference type="PANTHER" id="PTHR28291">
    <property type="entry name" value="CTD KINASE SUBUNIT GAMMA"/>
    <property type="match status" value="1"/>
</dbReference>
<evidence type="ECO:0000256" key="1">
    <source>
        <dbReference type="SAM" id="MobiDB-lite"/>
    </source>
</evidence>
<dbReference type="Pfam" id="PF12243">
    <property type="entry name" value="CTK3"/>
    <property type="match status" value="1"/>
</dbReference>
<dbReference type="InterPro" id="IPR042326">
    <property type="entry name" value="Ctk3"/>
</dbReference>
<dbReference type="EMBL" id="KE361646">
    <property type="protein sequence ID" value="EPQ26283.1"/>
    <property type="molecule type" value="Genomic_DNA"/>
</dbReference>
<dbReference type="AlphaFoldDB" id="A0A061H1N2"/>
<dbReference type="Proteomes" id="UP000053664">
    <property type="component" value="Unassembled WGS sequence"/>
</dbReference>
<dbReference type="OrthoDB" id="21266at2759"/>
<gene>
    <name evidence="3" type="ORF">PFL1_06218</name>
</gene>
<accession>A0A061H1N2</accession>
<dbReference type="RefSeq" id="XP_007881947.1">
    <property type="nucleotide sequence ID" value="XM_007883756.1"/>
</dbReference>
<dbReference type="InterPro" id="IPR006569">
    <property type="entry name" value="CID_dom"/>
</dbReference>
<dbReference type="InterPro" id="IPR024638">
    <property type="entry name" value="Ctk3_N"/>
</dbReference>
<dbReference type="Pfam" id="PF12350">
    <property type="entry name" value="CTK3_C"/>
    <property type="match status" value="1"/>
</dbReference>
<dbReference type="GO" id="GO:0045943">
    <property type="term" value="P:positive regulation of transcription by RNA polymerase I"/>
    <property type="evidence" value="ECO:0007669"/>
    <property type="project" value="TreeGrafter"/>
</dbReference>
<organism evidence="3 4">
    <name type="scientific">Pseudozyma flocculosa PF-1</name>
    <dbReference type="NCBI Taxonomy" id="1277687"/>
    <lineage>
        <taxon>Eukaryota</taxon>
        <taxon>Fungi</taxon>
        <taxon>Dikarya</taxon>
        <taxon>Basidiomycota</taxon>
        <taxon>Ustilaginomycotina</taxon>
        <taxon>Ustilaginomycetes</taxon>
        <taxon>Ustilaginales</taxon>
        <taxon>Ustilaginaceae</taxon>
        <taxon>Pseudozyma</taxon>
    </lineage>
</organism>
<dbReference type="InterPro" id="IPR024637">
    <property type="entry name" value="Ctk3_C"/>
</dbReference>
<feature type="region of interest" description="Disordered" evidence="1">
    <location>
        <begin position="212"/>
        <end position="250"/>
    </location>
</feature>
<feature type="domain" description="CID" evidence="2">
    <location>
        <begin position="2"/>
        <end position="144"/>
    </location>
</feature>
<evidence type="ECO:0000259" key="2">
    <source>
        <dbReference type="PROSITE" id="PS51391"/>
    </source>
</evidence>